<keyword evidence="9" id="KW-0812">Transmembrane</keyword>
<proteinExistence type="predicted"/>
<keyword evidence="9" id="KW-1133">Transmembrane helix</keyword>
<evidence type="ECO:0000256" key="5">
    <source>
        <dbReference type="ARBA" id="ARBA00022679"/>
    </source>
</evidence>
<protein>
    <recommendedName>
        <fullName evidence="3">histidine kinase</fullName>
        <ecNumber evidence="3">2.7.13.3</ecNumber>
    </recommendedName>
</protein>
<dbReference type="InterPro" id="IPR004358">
    <property type="entry name" value="Sig_transdc_His_kin-like_C"/>
</dbReference>
<comment type="caution">
    <text evidence="12">The sequence shown here is derived from an EMBL/GenBank/DDBJ whole genome shotgun (WGS) entry which is preliminary data.</text>
</comment>
<organism evidence="12 13">
    <name type="scientific">Chrysosporum bergii ANA360D</name>
    <dbReference type="NCBI Taxonomy" id="617107"/>
    <lineage>
        <taxon>Bacteria</taxon>
        <taxon>Bacillati</taxon>
        <taxon>Cyanobacteriota</taxon>
        <taxon>Cyanophyceae</taxon>
        <taxon>Nostocales</taxon>
        <taxon>Nodulariaceae</taxon>
        <taxon>Chrysosporum</taxon>
    </lineage>
</organism>
<dbReference type="SMART" id="SM00387">
    <property type="entry name" value="HATPase_c"/>
    <property type="match status" value="1"/>
</dbReference>
<evidence type="ECO:0000256" key="7">
    <source>
        <dbReference type="ARBA" id="ARBA00023012"/>
    </source>
</evidence>
<dbReference type="InterPro" id="IPR005467">
    <property type="entry name" value="His_kinase_dom"/>
</dbReference>
<dbReference type="Gene3D" id="1.10.287.130">
    <property type="match status" value="1"/>
</dbReference>
<gene>
    <name evidence="12" type="ORF">NWP17_16425</name>
</gene>
<dbReference type="GO" id="GO:0000155">
    <property type="term" value="F:phosphorelay sensor kinase activity"/>
    <property type="evidence" value="ECO:0007669"/>
    <property type="project" value="InterPro"/>
</dbReference>
<dbReference type="SMART" id="SM00304">
    <property type="entry name" value="HAMP"/>
    <property type="match status" value="1"/>
</dbReference>
<keyword evidence="7" id="KW-0902">Two-component regulatory system</keyword>
<dbReference type="Pfam" id="PF02518">
    <property type="entry name" value="HATPase_c"/>
    <property type="match status" value="1"/>
</dbReference>
<dbReference type="PROSITE" id="PS50109">
    <property type="entry name" value="HIS_KIN"/>
    <property type="match status" value="1"/>
</dbReference>
<evidence type="ECO:0000256" key="3">
    <source>
        <dbReference type="ARBA" id="ARBA00012438"/>
    </source>
</evidence>
<dbReference type="Gene3D" id="6.10.340.10">
    <property type="match status" value="1"/>
</dbReference>
<evidence type="ECO:0000256" key="8">
    <source>
        <dbReference type="SAM" id="Coils"/>
    </source>
</evidence>
<dbReference type="SUPFAM" id="SSF47384">
    <property type="entry name" value="Homodimeric domain of signal transducing histidine kinase"/>
    <property type="match status" value="1"/>
</dbReference>
<evidence type="ECO:0000259" key="10">
    <source>
        <dbReference type="PROSITE" id="PS50109"/>
    </source>
</evidence>
<dbReference type="PROSITE" id="PS50885">
    <property type="entry name" value="HAMP"/>
    <property type="match status" value="1"/>
</dbReference>
<dbReference type="SUPFAM" id="SSF55874">
    <property type="entry name" value="ATPase domain of HSP90 chaperone/DNA topoisomerase II/histidine kinase"/>
    <property type="match status" value="1"/>
</dbReference>
<dbReference type="CDD" id="cd00082">
    <property type="entry name" value="HisKA"/>
    <property type="match status" value="1"/>
</dbReference>
<feature type="domain" description="Histidine kinase" evidence="10">
    <location>
        <begin position="370"/>
        <end position="614"/>
    </location>
</feature>
<dbReference type="InterPro" id="IPR036890">
    <property type="entry name" value="HATPase_C_sf"/>
</dbReference>
<keyword evidence="4" id="KW-0597">Phosphoprotein</keyword>
<keyword evidence="5" id="KW-0808">Transferase</keyword>
<name>A0AA43GVJ2_9CYAN</name>
<dbReference type="InterPro" id="IPR003594">
    <property type="entry name" value="HATPase_dom"/>
</dbReference>
<evidence type="ECO:0000256" key="9">
    <source>
        <dbReference type="SAM" id="Phobius"/>
    </source>
</evidence>
<keyword evidence="8" id="KW-0175">Coiled coil</keyword>
<keyword evidence="13" id="KW-1185">Reference proteome</keyword>
<dbReference type="PANTHER" id="PTHR43065">
    <property type="entry name" value="SENSOR HISTIDINE KINASE"/>
    <property type="match status" value="1"/>
</dbReference>
<dbReference type="EC" id="2.7.13.3" evidence="3"/>
<keyword evidence="9" id="KW-0472">Membrane</keyword>
<keyword evidence="12" id="KW-0547">Nucleotide-binding</keyword>
<sequence>MIIQYKNNLTIKISWLNHLSNRWNIAQKIGYGYAVAISISFIGTISGLLLAHNNEVDAYNQFSLSYQQQSLLKDLENSVTRIRLHPQRLGTLVGNSEALEIEKNLFKDQLITVNEHLNKIKKFTESHGNDLIMSKKNFDAFLNNYFLTTQLYTKTVVSFWQHLEQKKISGEEFNYTDLIVLLQKQQEVNINVKFDQLSYQLTQIIDYADIQKQKAVTRYEKAEKLRILVILASMLLSVGIAAALALYTSKLIARPLRLVTDVARRITQESNFQLRANIDSNDEVGTLATSLNQLVDWVEDYTKELELARDNLEQRVEERTQELELERQNLEQRVEERTQELQKILQDLTATQTQLIQSEKMSSLGEMVAGIAHEVNNPVNFIYGNVEYANEYIKDLLSLIDLYQQEYPESNLKIADRIAEIDLDYIAKDILRVLSSMKMGAERIRQIVLSLRNFSRLDEADKKEVNIHEGIDNSLFILNHKISKEITIIKNYGYLPEIECYPAQLNQVFMNILNNAIDAVVEAENQPDKHINIDTFKLDDHLIKVVIRDNGSGITPEIINKLFNPFFTTKPVGKGTGLGLSISYKIIEKHKGKIEVRSELGKGTEFIIILPIKTD</sequence>
<comment type="subcellular location">
    <subcellularLocation>
        <location evidence="2">Membrane</location>
    </subcellularLocation>
</comment>
<feature type="coiled-coil region" evidence="8">
    <location>
        <begin position="298"/>
        <end position="351"/>
    </location>
</feature>
<dbReference type="PANTHER" id="PTHR43065:SF50">
    <property type="entry name" value="HISTIDINE KINASE"/>
    <property type="match status" value="1"/>
</dbReference>
<dbReference type="PRINTS" id="PR00344">
    <property type="entry name" value="BCTRLSENSOR"/>
</dbReference>
<evidence type="ECO:0000256" key="2">
    <source>
        <dbReference type="ARBA" id="ARBA00004370"/>
    </source>
</evidence>
<dbReference type="Proteomes" id="UP001159387">
    <property type="component" value="Unassembled WGS sequence"/>
</dbReference>
<evidence type="ECO:0000256" key="4">
    <source>
        <dbReference type="ARBA" id="ARBA00022553"/>
    </source>
</evidence>
<dbReference type="Pfam" id="PF00672">
    <property type="entry name" value="HAMP"/>
    <property type="match status" value="1"/>
</dbReference>
<keyword evidence="6" id="KW-0418">Kinase</keyword>
<keyword evidence="12" id="KW-0067">ATP-binding</keyword>
<evidence type="ECO:0000313" key="13">
    <source>
        <dbReference type="Proteomes" id="UP001159387"/>
    </source>
</evidence>
<comment type="catalytic activity">
    <reaction evidence="1">
        <text>ATP + protein L-histidine = ADP + protein N-phospho-L-histidine.</text>
        <dbReference type="EC" id="2.7.13.3"/>
    </reaction>
</comment>
<dbReference type="InterPro" id="IPR036097">
    <property type="entry name" value="HisK_dim/P_sf"/>
</dbReference>
<dbReference type="SUPFAM" id="SSF158472">
    <property type="entry name" value="HAMP domain-like"/>
    <property type="match status" value="1"/>
</dbReference>
<dbReference type="AlphaFoldDB" id="A0AA43GVJ2"/>
<dbReference type="GO" id="GO:0005524">
    <property type="term" value="F:ATP binding"/>
    <property type="evidence" value="ECO:0007669"/>
    <property type="project" value="UniProtKB-KW"/>
</dbReference>
<dbReference type="InterPro" id="IPR003660">
    <property type="entry name" value="HAMP_dom"/>
</dbReference>
<evidence type="ECO:0000313" key="12">
    <source>
        <dbReference type="EMBL" id="MDH6062000.1"/>
    </source>
</evidence>
<evidence type="ECO:0000256" key="1">
    <source>
        <dbReference type="ARBA" id="ARBA00000085"/>
    </source>
</evidence>
<dbReference type="SMART" id="SM00388">
    <property type="entry name" value="HisKA"/>
    <property type="match status" value="1"/>
</dbReference>
<dbReference type="EMBL" id="JANQDH010000115">
    <property type="protein sequence ID" value="MDH6062000.1"/>
    <property type="molecule type" value="Genomic_DNA"/>
</dbReference>
<dbReference type="GO" id="GO:0016020">
    <property type="term" value="C:membrane"/>
    <property type="evidence" value="ECO:0007669"/>
    <property type="project" value="UniProtKB-SubCell"/>
</dbReference>
<reference evidence="12 13" key="1">
    <citation type="journal article" date="2023" name="J. Phycol.">
        <title>Chrysosporum ovalisporum is synonymous with the true-branching cyanobacterium Umezakia natans (Nostocales/Aphanizomenonaceae).</title>
        <authorList>
            <person name="McGregor G.B."/>
            <person name="Sendall B.C."/>
            <person name="Niiyama Y."/>
            <person name="Tuji A."/>
            <person name="Willis A."/>
        </authorList>
    </citation>
    <scope>NUCLEOTIDE SEQUENCE [LARGE SCALE GENOMIC DNA]</scope>
    <source>
        <strain evidence="12 13">ANA360D</strain>
    </source>
</reference>
<dbReference type="InterPro" id="IPR003661">
    <property type="entry name" value="HisK_dim/P_dom"/>
</dbReference>
<feature type="domain" description="HAMP" evidence="11">
    <location>
        <begin position="250"/>
        <end position="303"/>
    </location>
</feature>
<accession>A0AA43GVJ2</accession>
<evidence type="ECO:0000256" key="6">
    <source>
        <dbReference type="ARBA" id="ARBA00022777"/>
    </source>
</evidence>
<dbReference type="RefSeq" id="WP_280655946.1">
    <property type="nucleotide sequence ID" value="NZ_JANQDH010000115.1"/>
</dbReference>
<dbReference type="Gene3D" id="3.30.565.10">
    <property type="entry name" value="Histidine kinase-like ATPase, C-terminal domain"/>
    <property type="match status" value="1"/>
</dbReference>
<evidence type="ECO:0000259" key="11">
    <source>
        <dbReference type="PROSITE" id="PS50885"/>
    </source>
</evidence>
<dbReference type="CDD" id="cd06225">
    <property type="entry name" value="HAMP"/>
    <property type="match status" value="1"/>
</dbReference>
<feature type="transmembrane region" description="Helical" evidence="9">
    <location>
        <begin position="31"/>
        <end position="51"/>
    </location>
</feature>
<feature type="transmembrane region" description="Helical" evidence="9">
    <location>
        <begin position="227"/>
        <end position="247"/>
    </location>
</feature>